<dbReference type="EMBL" id="FRCT01000002">
    <property type="protein sequence ID" value="SHM21473.1"/>
    <property type="molecule type" value="Genomic_DNA"/>
</dbReference>
<evidence type="ECO:0000313" key="2">
    <source>
        <dbReference type="Proteomes" id="UP000184394"/>
    </source>
</evidence>
<sequence length="145" mass="16386">MSQLSLEDICLSFCRDTALEILALRQQGGGFLPCLTTKILRIYSSRFNWYINSDSIFHLPLLGTIKTKPVPKRKIALRRVLYNTRGTTQIADIKIRHLFEVYQLLCTNAAFTGTVYWVFEPLGVPAQKGEVKVTGITDSHQPSVL</sequence>
<accession>A0A1M7GZ96</accession>
<dbReference type="Proteomes" id="UP000184394">
    <property type="component" value="Unassembled WGS sequence"/>
</dbReference>
<name>A0A1M7GZ96_RUMFL</name>
<evidence type="ECO:0000313" key="1">
    <source>
        <dbReference type="EMBL" id="SHM21473.1"/>
    </source>
</evidence>
<protein>
    <submittedName>
        <fullName evidence="1">Uncharacterized protein</fullName>
    </submittedName>
</protein>
<gene>
    <name evidence="1" type="ORF">SAMN04487860_10223</name>
</gene>
<dbReference type="AlphaFoldDB" id="A0A1M7GZ96"/>
<reference evidence="1 2" key="1">
    <citation type="submission" date="2016-11" db="EMBL/GenBank/DDBJ databases">
        <authorList>
            <person name="Jaros S."/>
            <person name="Januszkiewicz K."/>
            <person name="Wedrychowicz H."/>
        </authorList>
    </citation>
    <scope>NUCLEOTIDE SEQUENCE [LARGE SCALE GENOMIC DNA]</scope>
    <source>
        <strain evidence="1 2">Y1</strain>
    </source>
</reference>
<proteinExistence type="predicted"/>
<organism evidence="1 2">
    <name type="scientific">Ruminococcus flavefaciens</name>
    <dbReference type="NCBI Taxonomy" id="1265"/>
    <lineage>
        <taxon>Bacteria</taxon>
        <taxon>Bacillati</taxon>
        <taxon>Bacillota</taxon>
        <taxon>Clostridia</taxon>
        <taxon>Eubacteriales</taxon>
        <taxon>Oscillospiraceae</taxon>
        <taxon>Ruminococcus</taxon>
    </lineage>
</organism>